<evidence type="ECO:0000256" key="2">
    <source>
        <dbReference type="SAM" id="Phobius"/>
    </source>
</evidence>
<accession>A0A7E4VG44</accession>
<dbReference type="WBParaSite" id="Pan_g20517.t1">
    <property type="protein sequence ID" value="Pan_g20517.t1"/>
    <property type="gene ID" value="Pan_g20517"/>
</dbReference>
<dbReference type="Proteomes" id="UP000492821">
    <property type="component" value="Unassembled WGS sequence"/>
</dbReference>
<name>A0A7E4VG44_PANRE</name>
<keyword evidence="2" id="KW-1133">Transmembrane helix</keyword>
<evidence type="ECO:0000313" key="3">
    <source>
        <dbReference type="Proteomes" id="UP000492821"/>
    </source>
</evidence>
<reference evidence="4" key="2">
    <citation type="submission" date="2020-10" db="UniProtKB">
        <authorList>
            <consortium name="WormBaseParasite"/>
        </authorList>
    </citation>
    <scope>IDENTIFICATION</scope>
</reference>
<keyword evidence="3" id="KW-1185">Reference proteome</keyword>
<organism evidence="3 4">
    <name type="scientific">Panagrellus redivivus</name>
    <name type="common">Microworm</name>
    <dbReference type="NCBI Taxonomy" id="6233"/>
    <lineage>
        <taxon>Eukaryota</taxon>
        <taxon>Metazoa</taxon>
        <taxon>Ecdysozoa</taxon>
        <taxon>Nematoda</taxon>
        <taxon>Chromadorea</taxon>
        <taxon>Rhabditida</taxon>
        <taxon>Tylenchina</taxon>
        <taxon>Panagrolaimomorpha</taxon>
        <taxon>Panagrolaimoidea</taxon>
        <taxon>Panagrolaimidae</taxon>
        <taxon>Panagrellus</taxon>
    </lineage>
</organism>
<evidence type="ECO:0000256" key="1">
    <source>
        <dbReference type="SAM" id="MobiDB-lite"/>
    </source>
</evidence>
<keyword evidence="2" id="KW-0472">Membrane</keyword>
<feature type="transmembrane region" description="Helical" evidence="2">
    <location>
        <begin position="29"/>
        <end position="47"/>
    </location>
</feature>
<reference evidence="3" key="1">
    <citation type="journal article" date="2013" name="Genetics">
        <title>The draft genome and transcriptome of Panagrellus redivivus are shaped by the harsh demands of a free-living lifestyle.</title>
        <authorList>
            <person name="Srinivasan J."/>
            <person name="Dillman A.R."/>
            <person name="Macchietto M.G."/>
            <person name="Heikkinen L."/>
            <person name="Lakso M."/>
            <person name="Fracchia K.M."/>
            <person name="Antoshechkin I."/>
            <person name="Mortazavi A."/>
            <person name="Wong G."/>
            <person name="Sternberg P.W."/>
        </authorList>
    </citation>
    <scope>NUCLEOTIDE SEQUENCE [LARGE SCALE GENOMIC DNA]</scope>
    <source>
        <strain evidence="3">MT8872</strain>
    </source>
</reference>
<evidence type="ECO:0000313" key="4">
    <source>
        <dbReference type="WBParaSite" id="Pan_g20517.t1"/>
    </source>
</evidence>
<proteinExistence type="predicted"/>
<feature type="region of interest" description="Disordered" evidence="1">
    <location>
        <begin position="49"/>
        <end position="73"/>
    </location>
</feature>
<dbReference type="AlphaFoldDB" id="A0A7E4VG44"/>
<protein>
    <submittedName>
        <fullName evidence="4">Uncharacterized protein</fullName>
    </submittedName>
</protein>
<keyword evidence="2" id="KW-0812">Transmembrane</keyword>
<sequence>MLAFLPPADAEFLSYSPQQCVPLLSRNTAFPFFLYTFFVNFFLFIAAPSTRSPSSSSEGPCTVLSTKPVDGTL</sequence>